<gene>
    <name evidence="6" type="ORF">TM448A00186_0048</name>
    <name evidence="7" type="ORF">TM448B01012_0016</name>
</gene>
<evidence type="ECO:0000256" key="4">
    <source>
        <dbReference type="ARBA" id="ARBA00022840"/>
    </source>
</evidence>
<dbReference type="PANTHER" id="PTHR11274">
    <property type="entry name" value="RAD25/XP-B DNA REPAIR HELICASE"/>
    <property type="match status" value="1"/>
</dbReference>
<accession>A0A6H1ZB50</accession>
<evidence type="ECO:0000259" key="5">
    <source>
        <dbReference type="PROSITE" id="PS51192"/>
    </source>
</evidence>
<dbReference type="InterPro" id="IPR050615">
    <property type="entry name" value="ATP-dep_DNA_Helicase"/>
</dbReference>
<dbReference type="SMART" id="SM00490">
    <property type="entry name" value="HELICc"/>
    <property type="match status" value="1"/>
</dbReference>
<dbReference type="GO" id="GO:0004386">
    <property type="term" value="F:helicase activity"/>
    <property type="evidence" value="ECO:0007669"/>
    <property type="project" value="UniProtKB-KW"/>
</dbReference>
<dbReference type="PROSITE" id="PS51192">
    <property type="entry name" value="HELICASE_ATP_BIND_1"/>
    <property type="match status" value="1"/>
</dbReference>
<evidence type="ECO:0000313" key="6">
    <source>
        <dbReference type="EMBL" id="QJA45136.1"/>
    </source>
</evidence>
<dbReference type="GO" id="GO:0005524">
    <property type="term" value="F:ATP binding"/>
    <property type="evidence" value="ECO:0007669"/>
    <property type="project" value="UniProtKB-KW"/>
</dbReference>
<dbReference type="InterPro" id="IPR027417">
    <property type="entry name" value="P-loop_NTPase"/>
</dbReference>
<sequence length="518" mass="59403">MHTIKVYNDYSYLSGYAHPAIVEACTLIQHYWYKRKYLLKDTADYKYHINNYKSDFRLKRLIEAAEADKKQYAIPLRKSVKYKNSENIIVINYPDQKKKLYFNPKDNSFPTGWLFSKVVSVLKERNITYKIEDCRDAIAPLPLNAVFPFELRDYQIEAYQRVINKERGILDLPTGSGKSAIAAKILSHYGLPALYIVPSLNLIYQTAEVFSNILGKEYIGFRGDGKSKDGLIVVATQQTLWSRKDTKDITDLFNTAKILILDEAHKVEKTKAQSRTLGNTWYQIAMKCCNARIRVAMTATPGKDFGRHLLEAVTGREIYKLQTSDLIKQDFLSKPTVYIYNIEIKSKIKNWQTAYKINIFNNKERNRAIVKHAKRLAKKNMSVLIVVDRIERHGQVLMEMLGDIAESLYGTDKSDIRLDVLQRFREGELKILLSTLIKEGVDLPEMDAIILANAGKGGVGGRKTVQTIGRCLRLTEKKNTAIIIDFFDDDGGVLAKHSEERMKVYKSEPEFEIVRGEI</sequence>
<dbReference type="InterPro" id="IPR006935">
    <property type="entry name" value="Helicase/UvrB_N"/>
</dbReference>
<keyword evidence="3" id="KW-0347">Helicase</keyword>
<dbReference type="SMART" id="SM00487">
    <property type="entry name" value="DEXDc"/>
    <property type="match status" value="1"/>
</dbReference>
<reference evidence="6" key="1">
    <citation type="submission" date="2020-03" db="EMBL/GenBank/DDBJ databases">
        <title>The deep terrestrial virosphere.</title>
        <authorList>
            <person name="Holmfeldt K."/>
            <person name="Nilsson E."/>
            <person name="Simone D."/>
            <person name="Lopez-Fernandez M."/>
            <person name="Wu X."/>
            <person name="de Brujin I."/>
            <person name="Lundin D."/>
            <person name="Andersson A."/>
            <person name="Bertilsson S."/>
            <person name="Dopson M."/>
        </authorList>
    </citation>
    <scope>NUCLEOTIDE SEQUENCE</scope>
    <source>
        <strain evidence="6">TM448A00186</strain>
        <strain evidence="7">TM448B01012</strain>
    </source>
</reference>
<name>A0A6H1ZB50_9ZZZZ</name>
<dbReference type="GO" id="GO:0003677">
    <property type="term" value="F:DNA binding"/>
    <property type="evidence" value="ECO:0007669"/>
    <property type="project" value="InterPro"/>
</dbReference>
<dbReference type="EMBL" id="MT143986">
    <property type="protein sequence ID" value="QJA45136.1"/>
    <property type="molecule type" value="Genomic_DNA"/>
</dbReference>
<evidence type="ECO:0000256" key="2">
    <source>
        <dbReference type="ARBA" id="ARBA00022801"/>
    </source>
</evidence>
<dbReference type="AlphaFoldDB" id="A0A6H1ZB50"/>
<dbReference type="InterPro" id="IPR014001">
    <property type="entry name" value="Helicase_ATP-bd"/>
</dbReference>
<protein>
    <submittedName>
        <fullName evidence="6">Putative type III restriction enzyme</fullName>
    </submittedName>
</protein>
<keyword evidence="4" id="KW-0067">ATP-binding</keyword>
<keyword evidence="1" id="KW-0547">Nucleotide-binding</keyword>
<dbReference type="Pfam" id="PF04851">
    <property type="entry name" value="ResIII"/>
    <property type="match status" value="1"/>
</dbReference>
<keyword evidence="2" id="KW-0378">Hydrolase</keyword>
<dbReference type="Gene3D" id="3.40.50.300">
    <property type="entry name" value="P-loop containing nucleotide triphosphate hydrolases"/>
    <property type="match status" value="2"/>
</dbReference>
<dbReference type="EMBL" id="MT144687">
    <property type="protein sequence ID" value="QJH97451.1"/>
    <property type="molecule type" value="Genomic_DNA"/>
</dbReference>
<organism evidence="6">
    <name type="scientific">viral metagenome</name>
    <dbReference type="NCBI Taxonomy" id="1070528"/>
    <lineage>
        <taxon>unclassified sequences</taxon>
        <taxon>metagenomes</taxon>
        <taxon>organismal metagenomes</taxon>
    </lineage>
</organism>
<dbReference type="PANTHER" id="PTHR11274:SF0">
    <property type="entry name" value="GENERAL TRANSCRIPTION AND DNA REPAIR FACTOR IIH HELICASE SUBUNIT XPB"/>
    <property type="match status" value="1"/>
</dbReference>
<proteinExistence type="predicted"/>
<evidence type="ECO:0000256" key="1">
    <source>
        <dbReference type="ARBA" id="ARBA00022741"/>
    </source>
</evidence>
<dbReference type="InterPro" id="IPR001650">
    <property type="entry name" value="Helicase_C-like"/>
</dbReference>
<evidence type="ECO:0000256" key="3">
    <source>
        <dbReference type="ARBA" id="ARBA00022806"/>
    </source>
</evidence>
<dbReference type="GO" id="GO:0016787">
    <property type="term" value="F:hydrolase activity"/>
    <property type="evidence" value="ECO:0007669"/>
    <property type="project" value="UniProtKB-KW"/>
</dbReference>
<dbReference type="SUPFAM" id="SSF52540">
    <property type="entry name" value="P-loop containing nucleoside triphosphate hydrolases"/>
    <property type="match status" value="2"/>
</dbReference>
<dbReference type="Pfam" id="PF00271">
    <property type="entry name" value="Helicase_C"/>
    <property type="match status" value="1"/>
</dbReference>
<evidence type="ECO:0000313" key="7">
    <source>
        <dbReference type="EMBL" id="QJH97451.1"/>
    </source>
</evidence>
<feature type="domain" description="Helicase ATP-binding" evidence="5">
    <location>
        <begin position="159"/>
        <end position="304"/>
    </location>
</feature>